<organism evidence="2 3">
    <name type="scientific">Corchorus capsularis</name>
    <name type="common">Jute</name>
    <dbReference type="NCBI Taxonomy" id="210143"/>
    <lineage>
        <taxon>Eukaryota</taxon>
        <taxon>Viridiplantae</taxon>
        <taxon>Streptophyta</taxon>
        <taxon>Embryophyta</taxon>
        <taxon>Tracheophyta</taxon>
        <taxon>Spermatophyta</taxon>
        <taxon>Magnoliopsida</taxon>
        <taxon>eudicotyledons</taxon>
        <taxon>Gunneridae</taxon>
        <taxon>Pentapetalae</taxon>
        <taxon>rosids</taxon>
        <taxon>malvids</taxon>
        <taxon>Malvales</taxon>
        <taxon>Malvaceae</taxon>
        <taxon>Grewioideae</taxon>
        <taxon>Apeibeae</taxon>
        <taxon>Corchorus</taxon>
    </lineage>
</organism>
<dbReference type="EMBL" id="AWWV01003374">
    <property type="protein sequence ID" value="OMP09103.1"/>
    <property type="molecule type" value="Genomic_DNA"/>
</dbReference>
<dbReference type="Gramene" id="OMP09103">
    <property type="protein sequence ID" value="OMP09103"/>
    <property type="gene ID" value="CCACVL1_01074"/>
</dbReference>
<evidence type="ECO:0000256" key="1">
    <source>
        <dbReference type="SAM" id="MobiDB-lite"/>
    </source>
</evidence>
<keyword evidence="3" id="KW-1185">Reference proteome</keyword>
<evidence type="ECO:0000313" key="2">
    <source>
        <dbReference type="EMBL" id="OMP09103.1"/>
    </source>
</evidence>
<feature type="non-terminal residue" evidence="2">
    <location>
        <position position="1"/>
    </location>
</feature>
<protein>
    <submittedName>
        <fullName evidence="2">Uncharacterized protein</fullName>
    </submittedName>
</protein>
<sequence>GKNRFWKSKMGSSKASRKANQK</sequence>
<comment type="caution">
    <text evidence="2">The sequence shown here is derived from an EMBL/GenBank/DDBJ whole genome shotgun (WGS) entry which is preliminary data.</text>
</comment>
<proteinExistence type="predicted"/>
<feature type="region of interest" description="Disordered" evidence="1">
    <location>
        <begin position="1"/>
        <end position="22"/>
    </location>
</feature>
<dbReference type="Proteomes" id="UP000188268">
    <property type="component" value="Unassembled WGS sequence"/>
</dbReference>
<reference evidence="2 3" key="1">
    <citation type="submission" date="2013-09" db="EMBL/GenBank/DDBJ databases">
        <title>Corchorus capsularis genome sequencing.</title>
        <authorList>
            <person name="Alam M."/>
            <person name="Haque M.S."/>
            <person name="Islam M.S."/>
            <person name="Emdad E.M."/>
            <person name="Islam M.M."/>
            <person name="Ahmed B."/>
            <person name="Halim A."/>
            <person name="Hossen Q.M.M."/>
            <person name="Hossain M.Z."/>
            <person name="Ahmed R."/>
            <person name="Khan M.M."/>
            <person name="Islam R."/>
            <person name="Rashid M.M."/>
            <person name="Khan S.A."/>
            <person name="Rahman M.S."/>
            <person name="Alam M."/>
        </authorList>
    </citation>
    <scope>NUCLEOTIDE SEQUENCE [LARGE SCALE GENOMIC DNA]</scope>
    <source>
        <strain evidence="3">cv. CVL-1</strain>
        <tissue evidence="2">Whole seedling</tissue>
    </source>
</reference>
<gene>
    <name evidence="2" type="ORF">CCACVL1_01074</name>
</gene>
<evidence type="ECO:0000313" key="3">
    <source>
        <dbReference type="Proteomes" id="UP000188268"/>
    </source>
</evidence>
<accession>A0A1R3KPU2</accession>
<dbReference type="AlphaFoldDB" id="A0A1R3KPU2"/>
<name>A0A1R3KPU2_COCAP</name>